<sequence length="24" mass="2663">MCMNICVLFSLPWIGGKSVLSVQH</sequence>
<evidence type="ECO:0000313" key="1">
    <source>
        <dbReference type="EMBL" id="JAH48314.1"/>
    </source>
</evidence>
<reference evidence="1" key="2">
    <citation type="journal article" date="2015" name="Fish Shellfish Immunol.">
        <title>Early steps in the European eel (Anguilla anguilla)-Vibrio vulnificus interaction in the gills: Role of the RtxA13 toxin.</title>
        <authorList>
            <person name="Callol A."/>
            <person name="Pajuelo D."/>
            <person name="Ebbesson L."/>
            <person name="Teles M."/>
            <person name="MacKenzie S."/>
            <person name="Amaro C."/>
        </authorList>
    </citation>
    <scope>NUCLEOTIDE SEQUENCE</scope>
</reference>
<name>A0A0E9T415_ANGAN</name>
<protein>
    <submittedName>
        <fullName evidence="1">Uncharacterized protein</fullName>
    </submittedName>
</protein>
<proteinExistence type="predicted"/>
<reference evidence="1" key="1">
    <citation type="submission" date="2014-11" db="EMBL/GenBank/DDBJ databases">
        <authorList>
            <person name="Amaro Gonzalez C."/>
        </authorList>
    </citation>
    <scope>NUCLEOTIDE SEQUENCE</scope>
</reference>
<dbReference type="EMBL" id="GBXM01060263">
    <property type="protein sequence ID" value="JAH48314.1"/>
    <property type="molecule type" value="Transcribed_RNA"/>
</dbReference>
<accession>A0A0E9T415</accession>
<organism evidence="1">
    <name type="scientific">Anguilla anguilla</name>
    <name type="common">European freshwater eel</name>
    <name type="synonym">Muraena anguilla</name>
    <dbReference type="NCBI Taxonomy" id="7936"/>
    <lineage>
        <taxon>Eukaryota</taxon>
        <taxon>Metazoa</taxon>
        <taxon>Chordata</taxon>
        <taxon>Craniata</taxon>
        <taxon>Vertebrata</taxon>
        <taxon>Euteleostomi</taxon>
        <taxon>Actinopterygii</taxon>
        <taxon>Neopterygii</taxon>
        <taxon>Teleostei</taxon>
        <taxon>Anguilliformes</taxon>
        <taxon>Anguillidae</taxon>
        <taxon>Anguilla</taxon>
    </lineage>
</organism>
<dbReference type="AlphaFoldDB" id="A0A0E9T415"/>